<feature type="transmembrane region" description="Helical" evidence="7">
    <location>
        <begin position="1394"/>
        <end position="1413"/>
    </location>
</feature>
<feature type="transmembrane region" description="Helical" evidence="7">
    <location>
        <begin position="2904"/>
        <end position="2924"/>
    </location>
</feature>
<dbReference type="Pfam" id="PF12166">
    <property type="entry name" value="Piezo_cap"/>
    <property type="match status" value="1"/>
</dbReference>
<feature type="transmembrane region" description="Helical" evidence="7">
    <location>
        <begin position="71"/>
        <end position="90"/>
    </location>
</feature>
<evidence type="ECO:0000256" key="3">
    <source>
        <dbReference type="ARBA" id="ARBA00022692"/>
    </source>
</evidence>
<dbReference type="STRING" id="112090.W4GN52"/>
<feature type="transmembrane region" description="Helical" evidence="7">
    <location>
        <begin position="1425"/>
        <end position="1444"/>
    </location>
</feature>
<feature type="transmembrane region" description="Helical" evidence="7">
    <location>
        <begin position="242"/>
        <end position="262"/>
    </location>
</feature>
<feature type="transmembrane region" description="Helical" evidence="7">
    <location>
        <begin position="2619"/>
        <end position="2640"/>
    </location>
</feature>
<dbReference type="InterPro" id="IPR013783">
    <property type="entry name" value="Ig-like_fold"/>
</dbReference>
<feature type="transmembrane region" description="Helical" evidence="7">
    <location>
        <begin position="662"/>
        <end position="681"/>
    </location>
</feature>
<dbReference type="InterPro" id="IPR056768">
    <property type="entry name" value="THU_Piezo"/>
</dbReference>
<dbReference type="PANTHER" id="PTHR13167:SF25">
    <property type="entry name" value="PIEZO-TYPE MECHANOSENSITIVE ION CHANNEL COMPONENT"/>
    <property type="match status" value="1"/>
</dbReference>
<feature type="transmembrane region" description="Helical" evidence="7">
    <location>
        <begin position="880"/>
        <end position="899"/>
    </location>
</feature>
<accession>W4GN52</accession>
<dbReference type="SMART" id="SM00060">
    <property type="entry name" value="FN3"/>
    <property type="match status" value="1"/>
</dbReference>
<feature type="transmembrane region" description="Helical" evidence="7">
    <location>
        <begin position="712"/>
        <end position="730"/>
    </location>
</feature>
<dbReference type="GO" id="GO:0005261">
    <property type="term" value="F:monoatomic cation channel activity"/>
    <property type="evidence" value="ECO:0007669"/>
    <property type="project" value="TreeGrafter"/>
</dbReference>
<dbReference type="InterPro" id="IPR056770">
    <property type="entry name" value="Piezo_THU9_anchor"/>
</dbReference>
<dbReference type="PROSITE" id="PS50853">
    <property type="entry name" value="FN3"/>
    <property type="match status" value="1"/>
</dbReference>
<name>W4GN52_APHAT</name>
<feature type="transmembrane region" description="Helical" evidence="7">
    <location>
        <begin position="1200"/>
        <end position="1227"/>
    </location>
</feature>
<feature type="region of interest" description="Disordered" evidence="6">
    <location>
        <begin position="2309"/>
        <end position="2348"/>
    </location>
</feature>
<reference evidence="9" key="1">
    <citation type="submission" date="2013-12" db="EMBL/GenBank/DDBJ databases">
        <title>The Genome Sequence of Aphanomyces astaci APO3.</title>
        <authorList>
            <consortium name="The Broad Institute Genomics Platform"/>
            <person name="Russ C."/>
            <person name="Tyler B."/>
            <person name="van West P."/>
            <person name="Dieguez-Uribeondo J."/>
            <person name="Young S.K."/>
            <person name="Zeng Q."/>
            <person name="Gargeya S."/>
            <person name="Fitzgerald M."/>
            <person name="Abouelleil A."/>
            <person name="Alvarado L."/>
            <person name="Chapman S.B."/>
            <person name="Gainer-Dewar J."/>
            <person name="Goldberg J."/>
            <person name="Griggs A."/>
            <person name="Gujja S."/>
            <person name="Hansen M."/>
            <person name="Howarth C."/>
            <person name="Imamovic A."/>
            <person name="Ireland A."/>
            <person name="Larimer J."/>
            <person name="McCowan C."/>
            <person name="Murphy C."/>
            <person name="Pearson M."/>
            <person name="Poon T.W."/>
            <person name="Priest M."/>
            <person name="Roberts A."/>
            <person name="Saif S."/>
            <person name="Shea T."/>
            <person name="Sykes S."/>
            <person name="Wortman J."/>
            <person name="Nusbaum C."/>
            <person name="Birren B."/>
        </authorList>
    </citation>
    <scope>NUCLEOTIDE SEQUENCE [LARGE SCALE GENOMIC DNA]</scope>
    <source>
        <strain evidence="9">APO3</strain>
    </source>
</reference>
<feature type="transmembrane region" description="Helical" evidence="7">
    <location>
        <begin position="96"/>
        <end position="114"/>
    </location>
</feature>
<dbReference type="Pfam" id="PF00041">
    <property type="entry name" value="fn3"/>
    <property type="match status" value="1"/>
</dbReference>
<dbReference type="InterPro" id="IPR036116">
    <property type="entry name" value="FN3_sf"/>
</dbReference>
<feature type="compositionally biased region" description="Basic residues" evidence="6">
    <location>
        <begin position="1144"/>
        <end position="1153"/>
    </location>
</feature>
<dbReference type="Pfam" id="PF24874">
    <property type="entry name" value="Piezo_THU9_anchor"/>
    <property type="match status" value="1"/>
</dbReference>
<evidence type="ECO:0000259" key="8">
    <source>
        <dbReference type="PROSITE" id="PS50853"/>
    </source>
</evidence>
<feature type="transmembrane region" description="Helical" evidence="7">
    <location>
        <begin position="534"/>
        <end position="560"/>
    </location>
</feature>
<dbReference type="InterPro" id="IPR003961">
    <property type="entry name" value="FN3_dom"/>
</dbReference>
<feature type="compositionally biased region" description="Basic and acidic residues" evidence="6">
    <location>
        <begin position="2204"/>
        <end position="2220"/>
    </location>
</feature>
<sequence>MRRPQDDEAAEVKSVSTPMDSAYRFTSTPPHDVQLIAGSASREPENPLPSTKPPSCVQEPSSIKLWSKATLVKVLWFLADVVFSLSLLLATAVRGSALSSLYLLSWIIGILYSFKSRALAAFTILVATVGVAANTYCIVWYETARANDDNAAMLNLPTNQSVADMFPIPGKDILAVVGIKYMESWDDYMFGVGPDVLILVSTSVHLYFIYRQRKTQDAAIPITMPSATAAPSSYFSKEALVVILRGSELIVLVSLLLCAFSSPGYLGALYYLVFTYCLVVWTFWSPKITRSQLERHQSTFCYFFGPTSMKLMIAYTIPVLFFCHGYQYPQLHDSAVGRHIGQYANIFVLPGTWANWQGYVFYGSTLFLLATASRTYPIYLQLASSSLPASSSSDATSAVSSASLQRVPSTGESVYHDSQPLVMSSSLRHRRLRDGSANNLSSQASSFYSARESVHSDDTPHESEHAAIVSAQDLLHQENLVVRVFLEDRGVLGAIAAAVFWCVSYPSHLLGVLFGMALVTLGTYGLVIPRLLLLVLNLYAVVVSVVTYALDVPILVSFQWVQSQKALLGVTSSQFPLVDLSIHHSCLIVMCFCLRIRLRYRDLLRELRDDQALERLNAQVRISALSDMSAADTPSRVQHDNFQPHRMTYLELAALWFKDMQCVLVSLLDTTVLFTIFVTVLSTSVNLLQTGYLMLAAFVAVFQRLRRRMWRYLLAYTLVVCFLMYIWNVVCPTSFDRTTMETVGLTCFAGASPASSWNVLWPTLFIAQLILIVQVVIQLVIYMKSDSGRPDRDAMMRQAPGRPIYFISRLTLEVDLVFRLVGGVVAYAGFLFLGFVYEVDADGRVTLIGLLQVLLMFTLLGSHMGSMVKSPRGNSTKTQFLWRLVLVYEGIVLVLRYIYQFRAVEDFIRTHWHLTNVLTIEDFGLKRYSDTNELSGLFAYLFPTALLAAVTAWHLRSMKRKLPTYEILTPGRSVAMDGVVAVMAEFKRMVFVNSPIVLLLFNMGVVCHNINAFNVTYLSLLLATLFKPKWTGSWKSLFWLSSFFVLCLYAFQARSLQPDKLAVLFGSDFAAKVEENANWFGLARINKALATSSSSSSSTDTANGGNYFHATIWSMTWQHLVVMLLCVVTRASHFWDPDKDKPVGRRRKHHQQPKRRETSERWMADAEDADEYEDGGGGAPLLKSLQDFSVRFVSQGSVTLTMLVLLVSAFVHLNSISVVYLVVVRWILAANPVTVCRNWTYLAMMLVFVCVTQYFVMLWLPPFMNRPRQSLPPWTWFEFVYQEYFALNFQHPWGLFCDYMCLLVVFMIPGAKTYYLEMEQREGAAAARAAQLLVSGHVDSPPVSGGPVPGDVHDFTTDALRNQRPWRLLVFVVMNYWVFGLLVLVFVSGCVRSGVTSGIYLAFAIYMLLHVHAVDDPQSKMLCRLRDVSWGYLFLLILFQLPVFSDVTDQCEIGTNSQSDGVCLSLPAVLDFNKLPKNYPGAPPLHSNLPILSILIFWMTNIQELIFRSPMYDYVRAYTRRQHDQSHDRRKALHAEVLLDRLERWTALKQEKQAAILRLKAIISRMVNKVEEMMDIASGLNYSLPPSAPLAPTIVPHETTQNAVTVTWSPPPGPLLHRIRYYVVTRQVYPPTTLLGDYTDPVEVKAAAAAPSTSSGGVPTRVVVDGLRPGTSYQFKVSAASRMGEGPFSAPSAPIQTIPLNWGGTCLAGWVQYHKQRWPAPWTSRLWFHAKMLPRYAVIDSHAFVWYKNEAMALKHRSMKKRKRMKTSFLTRDVSLCDLSESTYGLAQVYAIHVVAIARNAHQVRYTIQLETADDFDRWVVELGSLVPRHAVGDRLEAYLEAKGVPLPPLEQMGMADDDDDEDGHRSEWSSVTGDESWLSDAEDEELCESRNIAALVYLAVYSFFYSLQDASMRHESQVYEEDDEMVPSWYEMLTMIINAFRSNSRNVCCVAFLCSFVFQGDLLNVVYVFAAFGFLLVENPRPHSLAWHVLMRYSFWVVCARYLFQLPFFCQNINTNSVLYPSIQPWCPDTLDVPKTRSAIQPMVYFGLYKFDGIANPDVDTMWRGVAWNFVVILCILFHRRELQLRGMWHKSVDHQHASTSADATSSAFDHINQARHTLMSRDSLDDMDAFDVANFLARHDHDADDMTDAKPAPVASTTTKPVVSSSKAVAFSIERQNSIADNVVADDLMEDAGGGETGRGLSDGREAVEDLPDRRPVSPREALLRAQYARLQQQDSLQHPYLRQEDEEGADRQLTSSESAVVMHTQDTPAIMSPREALLRRMVSTSPPAPPSSPPSSPRDVMLLRTSSQHSGRLVRNGSSEQLDENEVPPVLVDQPPPVSTTPIDLSKRHPKLVDKLCRRYPSAMAFVGRLWPPTPPHWDKDMAKAMLCPKPGRDYLAVMLLLPFVCIVYAFVFFKYFGEPLRDDSFAINASDSMLNGYMVLIVLFELTVMMWDRAAYVVGSVKLKVALHVTVLVGVHVGLWIMLPSYSQSYLPARPGLQGFYLLHCAYLWCSAYQIKHGYLVFRSNHYSKKSVHETSFADEMCGKLFKVYMFVPFAFEIRCLLDWMCSTTCLNKDMWLLLEETAATLFLVRQEMDERIRDAAYLKGTKRVPVAGKFVSGGVILVVMLLCVVAPLAMFSSLNPTTIENEITSTVVTLGLVQADGTVQQLYINGDTNSDRFTGLNIKASDTVIQKTSYASYSNEIWASSPPLRRNLVARLNSTEMLQWSLRFSFTRDGPDGNQVVATSFEAEMTPMDRALLMNMVLNHGSTADPVRVSTSHNATTPTTHLVLSTSNQTSISVTADTITMPSIRIKNFYTPVIKVGAQTNPVPRRNYMMRDLDIQRNAEDGVSWWVVRSPDPVGNDKLNGIAVKCFDGSGADKDGFCLVTISDNIVAGLTTLGIGSYGLTAVYIFVVFTVGAFFKDMLRGAMYKVLYEELPNPNDLLELVEGVYIARKEEYVGHLKDEGRLYETLIRMLRSPETLVKLTGSNSIHIPHPKEKTD</sequence>
<evidence type="ECO:0000256" key="2">
    <source>
        <dbReference type="ARBA" id="ARBA00007821"/>
    </source>
</evidence>
<evidence type="ECO:0000256" key="1">
    <source>
        <dbReference type="ARBA" id="ARBA00004141"/>
    </source>
</evidence>
<organism evidence="9">
    <name type="scientific">Aphanomyces astaci</name>
    <name type="common">Crayfish plague agent</name>
    <dbReference type="NCBI Taxonomy" id="112090"/>
    <lineage>
        <taxon>Eukaryota</taxon>
        <taxon>Sar</taxon>
        <taxon>Stramenopiles</taxon>
        <taxon>Oomycota</taxon>
        <taxon>Saprolegniomycetes</taxon>
        <taxon>Saprolegniales</taxon>
        <taxon>Verrucalvaceae</taxon>
        <taxon>Aphanomyces</taxon>
    </lineage>
</organism>
<feature type="transmembrane region" description="Helical" evidence="7">
    <location>
        <begin position="268"/>
        <end position="288"/>
    </location>
</feature>
<feature type="transmembrane region" description="Helical" evidence="7">
    <location>
        <begin position="121"/>
        <end position="141"/>
    </location>
</feature>
<dbReference type="InterPro" id="IPR027272">
    <property type="entry name" value="Piezo"/>
</dbReference>
<feature type="transmembrane region" description="Helical" evidence="7">
    <location>
        <begin position="2398"/>
        <end position="2417"/>
    </location>
</feature>
<protein>
    <recommendedName>
        <fullName evidence="8">Fibronectin type-III domain-containing protein</fullName>
    </recommendedName>
</protein>
<feature type="region of interest" description="Disordered" evidence="6">
    <location>
        <begin position="1"/>
        <end position="29"/>
    </location>
</feature>
<feature type="transmembrane region" description="Helical" evidence="7">
    <location>
        <begin position="1368"/>
        <end position="1388"/>
    </location>
</feature>
<feature type="region of interest" description="Disordered" evidence="6">
    <location>
        <begin position="36"/>
        <end position="55"/>
    </location>
</feature>
<dbReference type="GeneID" id="20807699"/>
<dbReference type="Pfam" id="PF23188">
    <property type="entry name" value="THU_Piezo1"/>
    <property type="match status" value="1"/>
</dbReference>
<feature type="transmembrane region" description="Helical" evidence="7">
    <location>
        <begin position="2437"/>
        <end position="2455"/>
    </location>
</feature>
<feature type="compositionally biased region" description="Polar residues" evidence="6">
    <location>
        <begin position="14"/>
        <end position="29"/>
    </location>
</feature>
<feature type="transmembrane region" description="Helical" evidence="7">
    <location>
        <begin position="580"/>
        <end position="598"/>
    </location>
</feature>
<feature type="region of interest" description="Disordered" evidence="6">
    <location>
        <begin position="2246"/>
        <end position="2269"/>
    </location>
</feature>
<feature type="transmembrane region" description="Helical" evidence="7">
    <location>
        <begin position="188"/>
        <end position="210"/>
    </location>
</feature>
<feature type="transmembrane region" description="Helical" evidence="7">
    <location>
        <begin position="300"/>
        <end position="322"/>
    </location>
</feature>
<feature type="transmembrane region" description="Helical" evidence="7">
    <location>
        <begin position="509"/>
        <end position="527"/>
    </location>
</feature>
<dbReference type="VEuPathDB" id="FungiDB:H257_05703"/>
<dbReference type="GO" id="GO:0008381">
    <property type="term" value="F:mechanosensitive monoatomic ion channel activity"/>
    <property type="evidence" value="ECO:0007669"/>
    <property type="project" value="InterPro"/>
</dbReference>
<feature type="region of interest" description="Disordered" evidence="6">
    <location>
        <begin position="1141"/>
        <end position="1164"/>
    </location>
</feature>
<evidence type="ECO:0000256" key="7">
    <source>
        <dbReference type="SAM" id="Phobius"/>
    </source>
</evidence>
<feature type="domain" description="Fibronectin type-III" evidence="8">
    <location>
        <begin position="1588"/>
        <end position="1700"/>
    </location>
</feature>
<comment type="similarity">
    <text evidence="2">Belongs to the PIEZO (TC 1.A.75) family.</text>
</comment>
<keyword evidence="5 7" id="KW-0472">Membrane</keyword>
<dbReference type="Gene3D" id="2.60.40.10">
    <property type="entry name" value="Immunoglobulins"/>
    <property type="match status" value="1"/>
</dbReference>
<feature type="transmembrane region" description="Helical" evidence="7">
    <location>
        <begin position="1032"/>
        <end position="1051"/>
    </location>
</feature>
<feature type="transmembrane region" description="Helical" evidence="7">
    <location>
        <begin position="687"/>
        <end position="705"/>
    </location>
</feature>
<feature type="region of interest" description="Disordered" evidence="6">
    <location>
        <begin position="2192"/>
        <end position="2221"/>
    </location>
</feature>
<dbReference type="GO" id="GO:0071260">
    <property type="term" value="P:cellular response to mechanical stimulus"/>
    <property type="evidence" value="ECO:0007669"/>
    <property type="project" value="TreeGrafter"/>
</dbReference>
<feature type="transmembrane region" description="Helical" evidence="7">
    <location>
        <begin position="996"/>
        <end position="1020"/>
    </location>
</feature>
<dbReference type="GO" id="GO:0050982">
    <property type="term" value="P:detection of mechanical stimulus"/>
    <property type="evidence" value="ECO:0007669"/>
    <property type="project" value="TreeGrafter"/>
</dbReference>
<feature type="compositionally biased region" description="Basic and acidic residues" evidence="6">
    <location>
        <begin position="1154"/>
        <end position="1164"/>
    </location>
</feature>
<dbReference type="SUPFAM" id="SSF49265">
    <property type="entry name" value="Fibronectin type III"/>
    <property type="match status" value="1"/>
</dbReference>
<gene>
    <name evidence="9" type="ORF">H257_05703</name>
</gene>
<evidence type="ECO:0000256" key="5">
    <source>
        <dbReference type="ARBA" id="ARBA00023136"/>
    </source>
</evidence>
<dbReference type="RefSeq" id="XP_009828950.1">
    <property type="nucleotide sequence ID" value="XM_009830648.1"/>
</dbReference>
<evidence type="ECO:0000313" key="9">
    <source>
        <dbReference type="EMBL" id="ETV81092.1"/>
    </source>
</evidence>
<proteinExistence type="inferred from homology"/>
<keyword evidence="4 7" id="KW-1133">Transmembrane helix</keyword>
<dbReference type="EMBL" id="KI913124">
    <property type="protein sequence ID" value="ETV81092.1"/>
    <property type="molecule type" value="Genomic_DNA"/>
</dbReference>
<feature type="compositionally biased region" description="Polar residues" evidence="6">
    <location>
        <begin position="2309"/>
        <end position="2323"/>
    </location>
</feature>
<dbReference type="InterPro" id="IPR031334">
    <property type="entry name" value="Piezo_cap_dom"/>
</dbReference>
<feature type="transmembrane region" description="Helical" evidence="7">
    <location>
        <begin position="816"/>
        <end position="837"/>
    </location>
</feature>
<comment type="subcellular location">
    <subcellularLocation>
        <location evidence="1">Membrane</location>
        <topology evidence="1">Multi-pass membrane protein</topology>
    </subcellularLocation>
</comment>
<evidence type="ECO:0000256" key="6">
    <source>
        <dbReference type="SAM" id="MobiDB-lite"/>
    </source>
</evidence>
<feature type="transmembrane region" description="Helical" evidence="7">
    <location>
        <begin position="843"/>
        <end position="860"/>
    </location>
</feature>
<feature type="transmembrane region" description="Helical" evidence="7">
    <location>
        <begin position="759"/>
        <end position="782"/>
    </location>
</feature>
<evidence type="ECO:0000256" key="4">
    <source>
        <dbReference type="ARBA" id="ARBA00022989"/>
    </source>
</evidence>
<dbReference type="GO" id="GO:0016020">
    <property type="term" value="C:membrane"/>
    <property type="evidence" value="ECO:0007669"/>
    <property type="project" value="UniProtKB-SubCell"/>
</dbReference>
<dbReference type="CDD" id="cd00063">
    <property type="entry name" value="FN3"/>
    <property type="match status" value="1"/>
</dbReference>
<dbReference type="PANTHER" id="PTHR13167">
    <property type="entry name" value="PIEZO-TYPE MECHANOSENSITIVE ION CHANNEL COMPONENT"/>
    <property type="match status" value="1"/>
</dbReference>
<keyword evidence="3 7" id="KW-0812">Transmembrane</keyword>
<dbReference type="GO" id="GO:0042391">
    <property type="term" value="P:regulation of membrane potential"/>
    <property type="evidence" value="ECO:0007669"/>
    <property type="project" value="TreeGrafter"/>
</dbReference>
<feature type="region of interest" description="Disordered" evidence="6">
    <location>
        <begin position="1850"/>
        <end position="1881"/>
    </location>
</feature>
<dbReference type="OrthoDB" id="303066at2759"/>
<feature type="transmembrane region" description="Helical" evidence="7">
    <location>
        <begin position="2467"/>
        <end position="2485"/>
    </location>
</feature>
<feature type="transmembrane region" description="Helical" evidence="7">
    <location>
        <begin position="937"/>
        <end position="955"/>
    </location>
</feature>
<feature type="transmembrane region" description="Helical" evidence="7">
    <location>
        <begin position="1239"/>
        <end position="1260"/>
    </location>
</feature>